<feature type="region of interest" description="Disordered" evidence="1">
    <location>
        <begin position="1"/>
        <end position="20"/>
    </location>
</feature>
<name>A0A5B7G0Z2_PORTR</name>
<protein>
    <submittedName>
        <fullName evidence="2">Uncharacterized protein</fullName>
    </submittedName>
</protein>
<sequence>MAASEHQPQADPPVQDEEAATPQDPLIAQCPLMHTRASVCVPSAFVCARIPELIPEASLYSKASVLILATYVHFRHSGVQCTPASLAPYLLQTPFLAHLGYSGLAVVLPATLKHHERHSYTCLVTPVSTYLLAVSSHFRHHSHMLHKRQCFNPHRVVMLIFHPSNMIGKPRSLGQKKTVTCECMNVRIHAVRYSYISDTFYQWE</sequence>
<keyword evidence="3" id="KW-1185">Reference proteome</keyword>
<organism evidence="2 3">
    <name type="scientific">Portunus trituberculatus</name>
    <name type="common">Swimming crab</name>
    <name type="synonym">Neptunus trituberculatus</name>
    <dbReference type="NCBI Taxonomy" id="210409"/>
    <lineage>
        <taxon>Eukaryota</taxon>
        <taxon>Metazoa</taxon>
        <taxon>Ecdysozoa</taxon>
        <taxon>Arthropoda</taxon>
        <taxon>Crustacea</taxon>
        <taxon>Multicrustacea</taxon>
        <taxon>Malacostraca</taxon>
        <taxon>Eumalacostraca</taxon>
        <taxon>Eucarida</taxon>
        <taxon>Decapoda</taxon>
        <taxon>Pleocyemata</taxon>
        <taxon>Brachyura</taxon>
        <taxon>Eubrachyura</taxon>
        <taxon>Portunoidea</taxon>
        <taxon>Portunidae</taxon>
        <taxon>Portuninae</taxon>
        <taxon>Portunus</taxon>
    </lineage>
</organism>
<dbReference type="Proteomes" id="UP000324222">
    <property type="component" value="Unassembled WGS sequence"/>
</dbReference>
<dbReference type="EMBL" id="VSRR010010006">
    <property type="protein sequence ID" value="MPC51179.1"/>
    <property type="molecule type" value="Genomic_DNA"/>
</dbReference>
<dbReference type="AlphaFoldDB" id="A0A5B7G0Z2"/>
<accession>A0A5B7G0Z2</accession>
<proteinExistence type="predicted"/>
<evidence type="ECO:0000256" key="1">
    <source>
        <dbReference type="SAM" id="MobiDB-lite"/>
    </source>
</evidence>
<comment type="caution">
    <text evidence="2">The sequence shown here is derived from an EMBL/GenBank/DDBJ whole genome shotgun (WGS) entry which is preliminary data.</text>
</comment>
<reference evidence="2 3" key="1">
    <citation type="submission" date="2019-05" db="EMBL/GenBank/DDBJ databases">
        <title>Another draft genome of Portunus trituberculatus and its Hox gene families provides insights of decapod evolution.</title>
        <authorList>
            <person name="Jeong J.-H."/>
            <person name="Song I."/>
            <person name="Kim S."/>
            <person name="Choi T."/>
            <person name="Kim D."/>
            <person name="Ryu S."/>
            <person name="Kim W."/>
        </authorList>
    </citation>
    <scope>NUCLEOTIDE SEQUENCE [LARGE SCALE GENOMIC DNA]</scope>
    <source>
        <tissue evidence="2">Muscle</tissue>
    </source>
</reference>
<evidence type="ECO:0000313" key="3">
    <source>
        <dbReference type="Proteomes" id="UP000324222"/>
    </source>
</evidence>
<evidence type="ECO:0000313" key="2">
    <source>
        <dbReference type="EMBL" id="MPC51179.1"/>
    </source>
</evidence>
<gene>
    <name evidence="2" type="ORF">E2C01_045019</name>
</gene>